<dbReference type="Proteomes" id="UP000516134">
    <property type="component" value="Chromosome"/>
</dbReference>
<accession>A0ABX6T447</accession>
<organism evidence="10 11">
    <name type="scientific">Sphingomonas daechungensis</name>
    <dbReference type="NCBI Taxonomy" id="1176646"/>
    <lineage>
        <taxon>Bacteria</taxon>
        <taxon>Pseudomonadati</taxon>
        <taxon>Pseudomonadota</taxon>
        <taxon>Alphaproteobacteria</taxon>
        <taxon>Sphingomonadales</taxon>
        <taxon>Sphingomonadaceae</taxon>
        <taxon>Sphingomonas</taxon>
    </lineage>
</organism>
<evidence type="ECO:0000256" key="5">
    <source>
        <dbReference type="ARBA" id="ARBA00022984"/>
    </source>
</evidence>
<keyword evidence="5 7" id="KW-0573">Peptidoglycan synthesis</keyword>
<evidence type="ECO:0000256" key="4">
    <source>
        <dbReference type="ARBA" id="ARBA00022960"/>
    </source>
</evidence>
<dbReference type="PROSITE" id="PS52029">
    <property type="entry name" value="LD_TPASE"/>
    <property type="match status" value="1"/>
</dbReference>
<evidence type="ECO:0000256" key="7">
    <source>
        <dbReference type="PROSITE-ProRule" id="PRU01373"/>
    </source>
</evidence>
<dbReference type="RefSeq" id="WP_187715416.1">
    <property type="nucleotide sequence ID" value="NZ_BAABJC010000001.1"/>
</dbReference>
<protein>
    <submittedName>
        <fullName evidence="10">L,D-transpeptidase family protein</fullName>
    </submittedName>
</protein>
<evidence type="ECO:0000256" key="8">
    <source>
        <dbReference type="SAM" id="SignalP"/>
    </source>
</evidence>
<comment type="pathway">
    <text evidence="1 7">Cell wall biogenesis; peptidoglycan biosynthesis.</text>
</comment>
<evidence type="ECO:0000313" key="11">
    <source>
        <dbReference type="Proteomes" id="UP000516134"/>
    </source>
</evidence>
<keyword evidence="11" id="KW-1185">Reference proteome</keyword>
<dbReference type="SUPFAM" id="SSF141523">
    <property type="entry name" value="L,D-transpeptidase catalytic domain-like"/>
    <property type="match status" value="1"/>
</dbReference>
<reference evidence="10 11" key="1">
    <citation type="submission" date="2020-08" db="EMBL/GenBank/DDBJ databases">
        <title>Genome sequence of Sphingomonas daechungensis KACC 18115T.</title>
        <authorList>
            <person name="Hyun D.-W."/>
            <person name="Bae J.-W."/>
        </authorList>
    </citation>
    <scope>NUCLEOTIDE SEQUENCE [LARGE SCALE GENOMIC DNA]</scope>
    <source>
        <strain evidence="10 11">KACC 18115</strain>
    </source>
</reference>
<feature type="active site" description="Nucleophile" evidence="7">
    <location>
        <position position="325"/>
    </location>
</feature>
<dbReference type="EMBL" id="CP060780">
    <property type="protein sequence ID" value="QNP43993.1"/>
    <property type="molecule type" value="Genomic_DNA"/>
</dbReference>
<evidence type="ECO:0000256" key="2">
    <source>
        <dbReference type="ARBA" id="ARBA00005992"/>
    </source>
</evidence>
<evidence type="ECO:0000256" key="1">
    <source>
        <dbReference type="ARBA" id="ARBA00004752"/>
    </source>
</evidence>
<dbReference type="Gene3D" id="2.40.440.10">
    <property type="entry name" value="L,D-transpeptidase catalytic domain-like"/>
    <property type="match status" value="1"/>
</dbReference>
<dbReference type="InterPro" id="IPR005490">
    <property type="entry name" value="LD_TPept_cat_dom"/>
</dbReference>
<evidence type="ECO:0000256" key="3">
    <source>
        <dbReference type="ARBA" id="ARBA00022679"/>
    </source>
</evidence>
<feature type="signal peptide" evidence="8">
    <location>
        <begin position="1"/>
        <end position="21"/>
    </location>
</feature>
<dbReference type="Pfam" id="PF03734">
    <property type="entry name" value="YkuD"/>
    <property type="match status" value="1"/>
</dbReference>
<dbReference type="PANTHER" id="PTHR41533">
    <property type="entry name" value="L,D-TRANSPEPTIDASE HI_1667-RELATED"/>
    <property type="match status" value="1"/>
</dbReference>
<feature type="active site" description="Proton donor/acceptor" evidence="7">
    <location>
        <position position="306"/>
    </location>
</feature>
<evidence type="ECO:0000256" key="6">
    <source>
        <dbReference type="ARBA" id="ARBA00023316"/>
    </source>
</evidence>
<keyword evidence="8" id="KW-0732">Signal</keyword>
<keyword evidence="3" id="KW-0808">Transferase</keyword>
<name>A0ABX6T447_9SPHN</name>
<proteinExistence type="inferred from homology"/>
<dbReference type="InterPro" id="IPR045380">
    <property type="entry name" value="LD_TPept_scaffold_dom"/>
</dbReference>
<dbReference type="InterPro" id="IPR052905">
    <property type="entry name" value="LD-transpeptidase_YkuD-like"/>
</dbReference>
<gene>
    <name evidence="10" type="ORF">H9L15_05190</name>
</gene>
<dbReference type="InterPro" id="IPR038063">
    <property type="entry name" value="Transpep_catalytic_dom"/>
</dbReference>
<evidence type="ECO:0000259" key="9">
    <source>
        <dbReference type="PROSITE" id="PS52029"/>
    </source>
</evidence>
<keyword evidence="6 7" id="KW-0961">Cell wall biogenesis/degradation</keyword>
<sequence length="431" mass="46636">MRFKGLLLFTALMAPAGLAIAQTGVPAAKPAQATTPVAPPVAAPVPPPPPPAVWTPLDANQLLMAIMTSAKEGLDPRDYDTAGLISAMSAGDPILLSAAATERFNALSNDLALGRVKRADRQNWFVPDPDLDAAKQDTLLRAALAQHRVGEALTGLLPTHPQYAALRHALEVTPKGETDKINRIRLNMDRWRWLPRDLGERYIIVNVPAYTAALVENGQTVSRHRAVAGAIKTQTPQLMAVATGVILNPWWEVPPSITKEVAGKPGYVSLKGPDGKILRWRQPPGPRNALGQIKFVMYNPHNIYLHDTTAKTLFDAKSRAYSHGCIRTEHILLLAEKLLGEGTYAPAADGTVPAAWTPERIKETVASQKTVQANFPKPLPVYIVYMSSAALQDGSIKDYADIYKKDGKVIAALNNAPKTPQAKTPDKVASR</sequence>
<dbReference type="CDD" id="cd16913">
    <property type="entry name" value="YkuD_like"/>
    <property type="match status" value="1"/>
</dbReference>
<dbReference type="PANTHER" id="PTHR41533:SF2">
    <property type="entry name" value="BLR7131 PROTEIN"/>
    <property type="match status" value="1"/>
</dbReference>
<feature type="domain" description="L,D-TPase catalytic" evidence="9">
    <location>
        <begin position="201"/>
        <end position="348"/>
    </location>
</feature>
<dbReference type="Pfam" id="PF20142">
    <property type="entry name" value="Scaffold"/>
    <property type="match status" value="1"/>
</dbReference>
<evidence type="ECO:0000313" key="10">
    <source>
        <dbReference type="EMBL" id="QNP43993.1"/>
    </source>
</evidence>
<comment type="similarity">
    <text evidence="2">Belongs to the YkuD family.</text>
</comment>
<keyword evidence="4 7" id="KW-0133">Cell shape</keyword>
<feature type="chain" id="PRO_5046326740" evidence="8">
    <location>
        <begin position="22"/>
        <end position="431"/>
    </location>
</feature>